<accession>A0ABW3IBM4</accession>
<keyword evidence="2" id="KW-1185">Reference proteome</keyword>
<name>A0ABW3IBM4_9FLAO</name>
<evidence type="ECO:0000313" key="1">
    <source>
        <dbReference type="EMBL" id="MFD0975413.1"/>
    </source>
</evidence>
<comment type="caution">
    <text evidence="1">The sequence shown here is derived from an EMBL/GenBank/DDBJ whole genome shotgun (WGS) entry which is preliminary data.</text>
</comment>
<evidence type="ECO:0000313" key="2">
    <source>
        <dbReference type="Proteomes" id="UP001597100"/>
    </source>
</evidence>
<dbReference type="PROSITE" id="PS51257">
    <property type="entry name" value="PROKAR_LIPOPROTEIN"/>
    <property type="match status" value="1"/>
</dbReference>
<dbReference type="Proteomes" id="UP001597100">
    <property type="component" value="Unassembled WGS sequence"/>
</dbReference>
<gene>
    <name evidence="1" type="ORF">ACFQ1G_01295</name>
</gene>
<proteinExistence type="predicted"/>
<evidence type="ECO:0008006" key="3">
    <source>
        <dbReference type="Google" id="ProtNLM"/>
    </source>
</evidence>
<sequence>MFRKFLLPIFSIFLISCASTKKQSGILFDQKFEKCTDEKYDRLANLSFPVDTLLFQKENIHNLLENELIKEGYLEEISKKGYIKLLNSDIDLEFFEKFESEIGFNPDLLFPTMQFITCYGILYHRLKLFKEDSWQFKFGQAFNEYEAYGKMNIKSPYLENALEEIPEEKFKNLIYRKLFLDLLYNYYEQHIQ</sequence>
<dbReference type="RefSeq" id="WP_380736430.1">
    <property type="nucleotide sequence ID" value="NZ_JBHTJP010000018.1"/>
</dbReference>
<reference evidence="2" key="1">
    <citation type="journal article" date="2019" name="Int. J. Syst. Evol. Microbiol.">
        <title>The Global Catalogue of Microorganisms (GCM) 10K type strain sequencing project: providing services to taxonomists for standard genome sequencing and annotation.</title>
        <authorList>
            <consortium name="The Broad Institute Genomics Platform"/>
            <consortium name="The Broad Institute Genome Sequencing Center for Infectious Disease"/>
            <person name="Wu L."/>
            <person name="Ma J."/>
        </authorList>
    </citation>
    <scope>NUCLEOTIDE SEQUENCE [LARGE SCALE GENOMIC DNA]</scope>
    <source>
        <strain evidence="2">CCUG 60898</strain>
    </source>
</reference>
<protein>
    <recommendedName>
        <fullName evidence="3">Lipoprotein</fullName>
    </recommendedName>
</protein>
<organism evidence="1 2">
    <name type="scientific">Salinimicrobium gaetbulicola</name>
    <dbReference type="NCBI Taxonomy" id="999702"/>
    <lineage>
        <taxon>Bacteria</taxon>
        <taxon>Pseudomonadati</taxon>
        <taxon>Bacteroidota</taxon>
        <taxon>Flavobacteriia</taxon>
        <taxon>Flavobacteriales</taxon>
        <taxon>Flavobacteriaceae</taxon>
        <taxon>Salinimicrobium</taxon>
    </lineage>
</organism>
<dbReference type="EMBL" id="JBHTJP010000018">
    <property type="protein sequence ID" value="MFD0975413.1"/>
    <property type="molecule type" value="Genomic_DNA"/>
</dbReference>